<evidence type="ECO:0000313" key="4">
    <source>
        <dbReference type="EMBL" id="KAH7421006.1"/>
    </source>
</evidence>
<feature type="region of interest" description="Disordered" evidence="2">
    <location>
        <begin position="679"/>
        <end position="723"/>
    </location>
</feature>
<dbReference type="InterPro" id="IPR036020">
    <property type="entry name" value="WW_dom_sf"/>
</dbReference>
<feature type="region of interest" description="Disordered" evidence="2">
    <location>
        <begin position="285"/>
        <end position="308"/>
    </location>
</feature>
<dbReference type="InterPro" id="IPR045148">
    <property type="entry name" value="TCRG1-like"/>
</dbReference>
<dbReference type="EMBL" id="CM035418">
    <property type="protein sequence ID" value="KAH7421006.1"/>
    <property type="molecule type" value="Genomic_DNA"/>
</dbReference>
<dbReference type="CDD" id="cd00201">
    <property type="entry name" value="WW"/>
    <property type="match status" value="2"/>
</dbReference>
<name>A0A8T2TGW3_CERRI</name>
<dbReference type="InterPro" id="IPR002713">
    <property type="entry name" value="FF_domain"/>
</dbReference>
<dbReference type="PROSITE" id="PS01159">
    <property type="entry name" value="WW_DOMAIN_1"/>
    <property type="match status" value="2"/>
</dbReference>
<feature type="compositionally biased region" description="Low complexity" evidence="2">
    <location>
        <begin position="49"/>
        <end position="68"/>
    </location>
</feature>
<dbReference type="GO" id="GO:0070063">
    <property type="term" value="F:RNA polymerase binding"/>
    <property type="evidence" value="ECO:0007669"/>
    <property type="project" value="InterPro"/>
</dbReference>
<organism evidence="4 5">
    <name type="scientific">Ceratopteris richardii</name>
    <name type="common">Triangle waterfern</name>
    <dbReference type="NCBI Taxonomy" id="49495"/>
    <lineage>
        <taxon>Eukaryota</taxon>
        <taxon>Viridiplantae</taxon>
        <taxon>Streptophyta</taxon>
        <taxon>Embryophyta</taxon>
        <taxon>Tracheophyta</taxon>
        <taxon>Polypodiopsida</taxon>
        <taxon>Polypodiidae</taxon>
        <taxon>Polypodiales</taxon>
        <taxon>Pteridineae</taxon>
        <taxon>Pteridaceae</taxon>
        <taxon>Parkerioideae</taxon>
        <taxon>Ceratopteris</taxon>
    </lineage>
</organism>
<evidence type="ECO:0000256" key="2">
    <source>
        <dbReference type="SAM" id="MobiDB-lite"/>
    </source>
</evidence>
<dbReference type="SUPFAM" id="SSF81698">
    <property type="entry name" value="FF domain"/>
    <property type="match status" value="1"/>
</dbReference>
<evidence type="ECO:0000313" key="5">
    <source>
        <dbReference type="Proteomes" id="UP000825935"/>
    </source>
</evidence>
<feature type="compositionally biased region" description="Polar residues" evidence="2">
    <location>
        <begin position="157"/>
        <end position="175"/>
    </location>
</feature>
<feature type="compositionally biased region" description="Polar residues" evidence="2">
    <location>
        <begin position="69"/>
        <end position="108"/>
    </location>
</feature>
<feature type="compositionally biased region" description="Pro residues" evidence="2">
    <location>
        <begin position="115"/>
        <end position="131"/>
    </location>
</feature>
<feature type="compositionally biased region" description="Low complexity" evidence="2">
    <location>
        <begin position="190"/>
        <end position="199"/>
    </location>
</feature>
<feature type="compositionally biased region" description="Polar residues" evidence="2">
    <location>
        <begin position="626"/>
        <end position="646"/>
    </location>
</feature>
<dbReference type="EMBL" id="CM035418">
    <property type="protein sequence ID" value="KAH7421007.1"/>
    <property type="molecule type" value="Genomic_DNA"/>
</dbReference>
<dbReference type="Gene3D" id="2.20.70.10">
    <property type="match status" value="2"/>
</dbReference>
<dbReference type="Proteomes" id="UP000825935">
    <property type="component" value="Chromosome 13"/>
</dbReference>
<feature type="region of interest" description="Disordered" evidence="2">
    <location>
        <begin position="438"/>
        <end position="463"/>
    </location>
</feature>
<dbReference type="PROSITE" id="PS50020">
    <property type="entry name" value="WW_DOMAIN_2"/>
    <property type="match status" value="2"/>
</dbReference>
<dbReference type="Pfam" id="PF01846">
    <property type="entry name" value="FF"/>
    <property type="match status" value="1"/>
</dbReference>
<evidence type="ECO:0000256" key="1">
    <source>
        <dbReference type="ARBA" id="ARBA00022737"/>
    </source>
</evidence>
<feature type="compositionally biased region" description="Polar residues" evidence="2">
    <location>
        <begin position="205"/>
        <end position="221"/>
    </location>
</feature>
<feature type="domain" description="WW" evidence="3">
    <location>
        <begin position="513"/>
        <end position="546"/>
    </location>
</feature>
<dbReference type="SUPFAM" id="SSF51045">
    <property type="entry name" value="WW domain"/>
    <property type="match status" value="2"/>
</dbReference>
<dbReference type="InterPro" id="IPR036517">
    <property type="entry name" value="FF_domain_sf"/>
</dbReference>
<feature type="compositionally biased region" description="Polar residues" evidence="2">
    <location>
        <begin position="34"/>
        <end position="48"/>
    </location>
</feature>
<feature type="region of interest" description="Disordered" evidence="2">
    <location>
        <begin position="618"/>
        <end position="651"/>
    </location>
</feature>
<dbReference type="Gene3D" id="1.10.10.440">
    <property type="entry name" value="FF domain"/>
    <property type="match status" value="1"/>
</dbReference>
<dbReference type="GO" id="GO:0003712">
    <property type="term" value="F:transcription coregulator activity"/>
    <property type="evidence" value="ECO:0007669"/>
    <property type="project" value="TreeGrafter"/>
</dbReference>
<dbReference type="SMART" id="SM00456">
    <property type="entry name" value="WW"/>
    <property type="match status" value="2"/>
</dbReference>
<reference evidence="4" key="1">
    <citation type="submission" date="2021-08" db="EMBL/GenBank/DDBJ databases">
        <title>WGS assembly of Ceratopteris richardii.</title>
        <authorList>
            <person name="Marchant D.B."/>
            <person name="Chen G."/>
            <person name="Jenkins J."/>
            <person name="Shu S."/>
            <person name="Leebens-Mack J."/>
            <person name="Grimwood J."/>
            <person name="Schmutz J."/>
            <person name="Soltis P."/>
            <person name="Soltis D."/>
            <person name="Chen Z.-H."/>
        </authorList>
    </citation>
    <scope>NUCLEOTIDE SEQUENCE</scope>
    <source>
        <strain evidence="4">Whitten #5841</strain>
        <tissue evidence="4">Leaf</tissue>
    </source>
</reference>
<sequence length="759" mass="78125">MNVDLSNKMATQSWQPQSVQAPSSGQPSMAGPQGQRQSSTSANQSQGMASSNYNASPSVPSSPSNIVSQFRSNTDSLNPSQSSSVPTGTSLPQAASPVSVSGYSSQPPLYTGARWPPPSPGHSPLPVPPSSGPQSISSVHNSQSSTLQQHAAIGTVQGPTGQSVPPVPSWQTQHAPSPVAPVRSGPPPSCSSSASQESSAVNCHPVSSFSPSLTAATTQTVSSGLAVPSVSLGSPLPAISAPPGLAPLSVSQVPVKVAAQPSTTGTPAQPGGGSVVNVLSSMTNSSVVTGPSGPPAVQETSGSSAATPVKMTPATTSNPANLLVPPAVGSAPPGPPGISLTAHPASLTGAHQLPVDTARPGLLASAIPTSAALPGAGSISTPPMPQQQQYVPYINVLPVPQLLPWAQGQPRPFPPFVNVPNPYLPPIRPVVPVVANSSMTKTSSDSTTPLAPPGEQEKTVKASATEGDKVLSVSSLSGQVVNGQPTPNTSNTISISSNVTESALGSELSSKVMEVADVWTAHRTLEGNVYYYNSVTGESTYEKPAGFHGEVDKVAAQPTPVSWESVGETGWVLVTTNDAKKYYFHKDTKATSWQVPAEVVEYRKKQIEEASLKISVGGEHVKPNSDKSTVSFSLTAPNVGNTTQKPAASAASSSALDLIKKKLQDSGLIASENIGSTDGNAGKTLISEGGKEKAKDNHAEKSSSESSSDSDDDEQGPTKEERILQFKEMLKEKGIAPFSKWEKELPKIIFDPRFKVLLV</sequence>
<proteinExistence type="predicted"/>
<dbReference type="Pfam" id="PF00397">
    <property type="entry name" value="WW"/>
    <property type="match status" value="1"/>
</dbReference>
<keyword evidence="5" id="KW-1185">Reference proteome</keyword>
<evidence type="ECO:0000259" key="3">
    <source>
        <dbReference type="PROSITE" id="PS50020"/>
    </source>
</evidence>
<dbReference type="InterPro" id="IPR001202">
    <property type="entry name" value="WW_dom"/>
</dbReference>
<feature type="region of interest" description="Disordered" evidence="2">
    <location>
        <begin position="1"/>
        <end position="221"/>
    </location>
</feature>
<keyword evidence="1" id="KW-0677">Repeat</keyword>
<feature type="compositionally biased region" description="Basic and acidic residues" evidence="2">
    <location>
        <begin position="689"/>
        <end position="703"/>
    </location>
</feature>
<feature type="compositionally biased region" description="Low complexity" evidence="2">
    <location>
        <begin position="132"/>
        <end position="145"/>
    </location>
</feature>
<feature type="domain" description="WW" evidence="3">
    <location>
        <begin position="565"/>
        <end position="598"/>
    </location>
</feature>
<dbReference type="PANTHER" id="PTHR15377">
    <property type="entry name" value="TRANSCRIPTION ELONGATION REGULATOR 1"/>
    <property type="match status" value="1"/>
</dbReference>
<feature type="compositionally biased region" description="Low complexity" evidence="2">
    <location>
        <begin position="438"/>
        <end position="448"/>
    </location>
</feature>
<accession>A0A8T2TGW3</accession>
<feature type="compositionally biased region" description="Polar residues" evidence="2">
    <location>
        <begin position="1"/>
        <end position="27"/>
    </location>
</feature>
<dbReference type="OMA" id="MWTIRKN"/>
<dbReference type="PANTHER" id="PTHR15377:SF3">
    <property type="entry name" value="WW DOMAIN-CONTAINING PROTEIN"/>
    <property type="match status" value="1"/>
</dbReference>
<comment type="caution">
    <text evidence="4">The sequence shown here is derived from an EMBL/GenBank/DDBJ whole genome shotgun (WGS) entry which is preliminary data.</text>
</comment>
<dbReference type="OrthoDB" id="187617at2759"/>
<protein>
    <recommendedName>
        <fullName evidence="3">WW domain-containing protein</fullName>
    </recommendedName>
</protein>
<gene>
    <name evidence="4" type="ORF">KP509_13G036100</name>
</gene>
<dbReference type="GO" id="GO:0005634">
    <property type="term" value="C:nucleus"/>
    <property type="evidence" value="ECO:0007669"/>
    <property type="project" value="TreeGrafter"/>
</dbReference>
<dbReference type="AlphaFoldDB" id="A0A8T2TGW3"/>